<evidence type="ECO:0000256" key="1">
    <source>
        <dbReference type="ARBA" id="ARBA00004651"/>
    </source>
</evidence>
<evidence type="ECO:0000256" key="3">
    <source>
        <dbReference type="ARBA" id="ARBA00022475"/>
    </source>
</evidence>
<keyword evidence="6 9" id="KW-1133">Transmembrane helix</keyword>
<name>A0AAU9EFU8_9BACT</name>
<dbReference type="GO" id="GO:0006865">
    <property type="term" value="P:amino acid transport"/>
    <property type="evidence" value="ECO:0007669"/>
    <property type="project" value="UniProtKB-KW"/>
</dbReference>
<proteinExistence type="inferred from homology"/>
<dbReference type="CDD" id="cd06582">
    <property type="entry name" value="TM_PBP1_LivH_like"/>
    <property type="match status" value="1"/>
</dbReference>
<evidence type="ECO:0000313" key="11">
    <source>
        <dbReference type="Proteomes" id="UP001366166"/>
    </source>
</evidence>
<dbReference type="Pfam" id="PF02653">
    <property type="entry name" value="BPD_transp_2"/>
    <property type="match status" value="1"/>
</dbReference>
<accession>A0AAU9EFU8</accession>
<sequence length="283" mass="29981">MFMQMAVTGLVLGSIYMLVASGLTLIYGIMHQVNMAHGVFFMLGAMATYYATEILGLPYFAALLLLVLIFPFIGAAFERAIFRNIRHIWLAGYMATVGVWMLMEGLGWQVFGTEQKSVSFPVTGLIKLPGGAVLPANKMWVCLIAIAIMIGVYYLVGRTALGRQLRAVEQNPRAAQLMGINSDRAVSKGFALGVTLAALAGGLVSTLYSVDPSCGSTPMLKAFIVIILGGLGNVTGSVIAAYILGLIDSFGGSLLGAQAGHFMGFGLVILILIFKPAGIMGDE</sequence>
<evidence type="ECO:0000256" key="2">
    <source>
        <dbReference type="ARBA" id="ARBA00022448"/>
    </source>
</evidence>
<comment type="similarity">
    <text evidence="8">Belongs to the binding-protein-dependent transport system permease family. LivHM subfamily.</text>
</comment>
<evidence type="ECO:0000256" key="8">
    <source>
        <dbReference type="ARBA" id="ARBA00037998"/>
    </source>
</evidence>
<organism evidence="10 11">
    <name type="scientific">Desulfoferula mesophila</name>
    <dbReference type="NCBI Taxonomy" id="3058419"/>
    <lineage>
        <taxon>Bacteria</taxon>
        <taxon>Pseudomonadati</taxon>
        <taxon>Thermodesulfobacteriota</taxon>
        <taxon>Desulfarculia</taxon>
        <taxon>Desulfarculales</taxon>
        <taxon>Desulfarculaceae</taxon>
        <taxon>Desulfoferula</taxon>
    </lineage>
</organism>
<reference evidence="11" key="1">
    <citation type="journal article" date="2023" name="Arch. Microbiol.">
        <title>Desulfoferula mesophilus gen. nov. sp. nov., a mesophilic sulfate-reducing bacterium isolated from a brackish lake sediment.</title>
        <authorList>
            <person name="Watanabe T."/>
            <person name="Yabe T."/>
            <person name="Tsuji J.M."/>
            <person name="Fukui M."/>
        </authorList>
    </citation>
    <scope>NUCLEOTIDE SEQUENCE [LARGE SCALE GENOMIC DNA]</scope>
    <source>
        <strain evidence="11">12FAK</strain>
    </source>
</reference>
<dbReference type="AlphaFoldDB" id="A0AAU9EFU8"/>
<dbReference type="GO" id="GO:0005886">
    <property type="term" value="C:plasma membrane"/>
    <property type="evidence" value="ECO:0007669"/>
    <property type="project" value="UniProtKB-SubCell"/>
</dbReference>
<keyword evidence="11" id="KW-1185">Reference proteome</keyword>
<feature type="transmembrane region" description="Helical" evidence="9">
    <location>
        <begin position="254"/>
        <end position="274"/>
    </location>
</feature>
<feature type="transmembrane region" description="Helical" evidence="9">
    <location>
        <begin position="6"/>
        <end position="26"/>
    </location>
</feature>
<feature type="transmembrane region" description="Helical" evidence="9">
    <location>
        <begin position="138"/>
        <end position="156"/>
    </location>
</feature>
<evidence type="ECO:0000313" key="10">
    <source>
        <dbReference type="EMBL" id="BEQ13429.1"/>
    </source>
</evidence>
<protein>
    <submittedName>
        <fullName evidence="10">Branched-chain amino acid ABC transporter permease</fullName>
    </submittedName>
</protein>
<evidence type="ECO:0000256" key="5">
    <source>
        <dbReference type="ARBA" id="ARBA00022970"/>
    </source>
</evidence>
<dbReference type="InterPro" id="IPR001851">
    <property type="entry name" value="ABC_transp_permease"/>
</dbReference>
<dbReference type="PANTHER" id="PTHR11795">
    <property type="entry name" value="BRANCHED-CHAIN AMINO ACID TRANSPORT SYSTEM PERMEASE PROTEIN LIVH"/>
    <property type="match status" value="1"/>
</dbReference>
<keyword evidence="5" id="KW-0029">Amino-acid transport</keyword>
<dbReference type="EMBL" id="AP028679">
    <property type="protein sequence ID" value="BEQ13429.1"/>
    <property type="molecule type" value="Genomic_DNA"/>
</dbReference>
<feature type="transmembrane region" description="Helical" evidence="9">
    <location>
        <begin position="222"/>
        <end position="247"/>
    </location>
</feature>
<evidence type="ECO:0000256" key="4">
    <source>
        <dbReference type="ARBA" id="ARBA00022692"/>
    </source>
</evidence>
<gene>
    <name evidence="10" type="ORF">FAK_04950</name>
</gene>
<dbReference type="GO" id="GO:0022857">
    <property type="term" value="F:transmembrane transporter activity"/>
    <property type="evidence" value="ECO:0007669"/>
    <property type="project" value="InterPro"/>
</dbReference>
<feature type="transmembrane region" description="Helical" evidence="9">
    <location>
        <begin position="57"/>
        <end position="77"/>
    </location>
</feature>
<comment type="subcellular location">
    <subcellularLocation>
        <location evidence="1">Cell membrane</location>
        <topology evidence="1">Multi-pass membrane protein</topology>
    </subcellularLocation>
</comment>
<dbReference type="Proteomes" id="UP001366166">
    <property type="component" value="Chromosome"/>
</dbReference>
<keyword evidence="4 9" id="KW-0812">Transmembrane</keyword>
<keyword evidence="7 9" id="KW-0472">Membrane</keyword>
<feature type="transmembrane region" description="Helical" evidence="9">
    <location>
        <begin position="190"/>
        <end position="210"/>
    </location>
</feature>
<feature type="transmembrane region" description="Helical" evidence="9">
    <location>
        <begin position="89"/>
        <end position="111"/>
    </location>
</feature>
<keyword evidence="2" id="KW-0813">Transport</keyword>
<evidence type="ECO:0000256" key="6">
    <source>
        <dbReference type="ARBA" id="ARBA00022989"/>
    </source>
</evidence>
<dbReference type="KEGG" id="dmp:FAK_04950"/>
<keyword evidence="3" id="KW-1003">Cell membrane</keyword>
<evidence type="ECO:0000256" key="7">
    <source>
        <dbReference type="ARBA" id="ARBA00023136"/>
    </source>
</evidence>
<dbReference type="InterPro" id="IPR052157">
    <property type="entry name" value="BCAA_transport_permease"/>
</dbReference>
<evidence type="ECO:0000256" key="9">
    <source>
        <dbReference type="SAM" id="Phobius"/>
    </source>
</evidence>
<dbReference type="PANTHER" id="PTHR11795:SF452">
    <property type="entry name" value="ABC TRANSPORTER PERMEASE PROTEIN"/>
    <property type="match status" value="1"/>
</dbReference>